<dbReference type="EMBL" id="PEOG01000020">
    <property type="protein sequence ID" value="PIM53478.1"/>
    <property type="molecule type" value="Genomic_DNA"/>
</dbReference>
<dbReference type="SUPFAM" id="SSF51161">
    <property type="entry name" value="Trimeric LpxA-like enzymes"/>
    <property type="match status" value="1"/>
</dbReference>
<accession>A0A2G9CAM4</accession>
<gene>
    <name evidence="1" type="ORF">CS062_09100</name>
</gene>
<dbReference type="Gene3D" id="2.160.10.10">
    <property type="entry name" value="Hexapeptide repeat proteins"/>
    <property type="match status" value="1"/>
</dbReference>
<dbReference type="OrthoDB" id="9803036at2"/>
<reference evidence="1 2" key="1">
    <citation type="submission" date="2017-11" db="EMBL/GenBank/DDBJ databases">
        <title>Draft genome sequence of Mitsuaria sp. HWN-4.</title>
        <authorList>
            <person name="Gundlapally S.R."/>
        </authorList>
    </citation>
    <scope>NUCLEOTIDE SEQUENCE [LARGE SCALE GENOMIC DNA]</scope>
    <source>
        <strain evidence="1 2">HWN-4</strain>
    </source>
</reference>
<dbReference type="InterPro" id="IPR011004">
    <property type="entry name" value="Trimer_LpxA-like_sf"/>
</dbReference>
<dbReference type="PANTHER" id="PTHR13061">
    <property type="entry name" value="DYNACTIN SUBUNIT P25"/>
    <property type="match status" value="1"/>
</dbReference>
<sequence length="189" mass="19841">MAVYRLGEHTPELGAGVWIAESAQVIGRVTLEDDVSIWFNAVLRGDSDHLTIGAGSNIQDGSVLHADAGMPLRLGRNVTVGHQVMLHGCTVGDNALIGIGAVVLNGARIGANCLVGAGSLVTEGKVFPDGSLIMGSPAKVVRELTPQQIQGLAMSAAHYVRNGRRYAEELVRIDDPQSAPRSPEFKGVP</sequence>
<comment type="caution">
    <text evidence="1">The sequence shown here is derived from an EMBL/GenBank/DDBJ whole genome shotgun (WGS) entry which is preliminary data.</text>
</comment>
<dbReference type="InterPro" id="IPR050484">
    <property type="entry name" value="Transf_Hexapept/Carb_Anhydrase"/>
</dbReference>
<dbReference type="AlphaFoldDB" id="A0A2G9CAM4"/>
<dbReference type="InterPro" id="IPR047324">
    <property type="entry name" value="LbH_gamma_CA-like"/>
</dbReference>
<dbReference type="InterPro" id="IPR001451">
    <property type="entry name" value="Hexapep"/>
</dbReference>
<evidence type="ECO:0000313" key="2">
    <source>
        <dbReference type="Proteomes" id="UP000231501"/>
    </source>
</evidence>
<dbReference type="PANTHER" id="PTHR13061:SF29">
    <property type="entry name" value="GAMMA CARBONIC ANHYDRASE-LIKE 1, MITOCHONDRIAL-RELATED"/>
    <property type="match status" value="1"/>
</dbReference>
<proteinExistence type="predicted"/>
<dbReference type="RefSeq" id="WP_099861344.1">
    <property type="nucleotide sequence ID" value="NZ_PEOG01000020.1"/>
</dbReference>
<keyword evidence="2" id="KW-1185">Reference proteome</keyword>
<dbReference type="Proteomes" id="UP000231501">
    <property type="component" value="Unassembled WGS sequence"/>
</dbReference>
<dbReference type="Pfam" id="PF00132">
    <property type="entry name" value="Hexapep"/>
    <property type="match status" value="1"/>
</dbReference>
<name>A0A2G9CAM4_9BURK</name>
<dbReference type="CDD" id="cd04645">
    <property type="entry name" value="LbH_gamma_CA_like"/>
    <property type="match status" value="1"/>
</dbReference>
<organism evidence="1 2">
    <name type="scientific">Roseateles chitinivorans</name>
    <dbReference type="NCBI Taxonomy" id="2917965"/>
    <lineage>
        <taxon>Bacteria</taxon>
        <taxon>Pseudomonadati</taxon>
        <taxon>Pseudomonadota</taxon>
        <taxon>Betaproteobacteria</taxon>
        <taxon>Burkholderiales</taxon>
        <taxon>Sphaerotilaceae</taxon>
        <taxon>Roseateles</taxon>
    </lineage>
</organism>
<protein>
    <submittedName>
        <fullName evidence="1">Gamma carbonic anhydrase family protein</fullName>
    </submittedName>
</protein>
<evidence type="ECO:0000313" key="1">
    <source>
        <dbReference type="EMBL" id="PIM53478.1"/>
    </source>
</evidence>